<evidence type="ECO:0000313" key="10">
    <source>
        <dbReference type="EMBL" id="GAA0858468.1"/>
    </source>
</evidence>
<feature type="transmembrane region" description="Helical" evidence="8">
    <location>
        <begin position="367"/>
        <end position="385"/>
    </location>
</feature>
<comment type="subcellular location">
    <subcellularLocation>
        <location evidence="1">Cell inner membrane</location>
        <topology evidence="1">Multi-pass membrane protein</topology>
    </subcellularLocation>
</comment>
<feature type="transmembrane region" description="Helical" evidence="8">
    <location>
        <begin position="296"/>
        <end position="316"/>
    </location>
</feature>
<feature type="transmembrane region" description="Helical" evidence="8">
    <location>
        <begin position="142"/>
        <end position="162"/>
    </location>
</feature>
<proteinExistence type="predicted"/>
<feature type="transmembrane region" description="Helical" evidence="8">
    <location>
        <begin position="168"/>
        <end position="186"/>
    </location>
</feature>
<keyword evidence="11" id="KW-1185">Reference proteome</keyword>
<dbReference type="SUPFAM" id="SSF103473">
    <property type="entry name" value="MFS general substrate transporter"/>
    <property type="match status" value="1"/>
</dbReference>
<dbReference type="Proteomes" id="UP001500359">
    <property type="component" value="Unassembled WGS sequence"/>
</dbReference>
<feature type="transmembrane region" description="Helical" evidence="8">
    <location>
        <begin position="210"/>
        <end position="234"/>
    </location>
</feature>
<keyword evidence="3" id="KW-1003">Cell membrane</keyword>
<evidence type="ECO:0000256" key="1">
    <source>
        <dbReference type="ARBA" id="ARBA00004429"/>
    </source>
</evidence>
<keyword evidence="7 8" id="KW-0472">Membrane</keyword>
<dbReference type="Pfam" id="PF12832">
    <property type="entry name" value="MFS_1_like"/>
    <property type="match status" value="1"/>
</dbReference>
<evidence type="ECO:0000313" key="11">
    <source>
        <dbReference type="Proteomes" id="UP001500359"/>
    </source>
</evidence>
<dbReference type="InterPro" id="IPR020846">
    <property type="entry name" value="MFS_dom"/>
</dbReference>
<keyword evidence="6 8" id="KW-1133">Transmembrane helix</keyword>
<evidence type="ECO:0000256" key="7">
    <source>
        <dbReference type="ARBA" id="ARBA00023136"/>
    </source>
</evidence>
<keyword evidence="2" id="KW-0813">Transport</keyword>
<protein>
    <submittedName>
        <fullName evidence="10">MFS transporter</fullName>
    </submittedName>
</protein>
<dbReference type="NCBIfam" id="NF037955">
    <property type="entry name" value="mfs"/>
    <property type="match status" value="1"/>
</dbReference>
<keyword evidence="5 8" id="KW-0812">Transmembrane</keyword>
<dbReference type="PROSITE" id="PS50850">
    <property type="entry name" value="MFS"/>
    <property type="match status" value="1"/>
</dbReference>
<feature type="transmembrane region" description="Helical" evidence="8">
    <location>
        <begin position="49"/>
        <end position="68"/>
    </location>
</feature>
<evidence type="ECO:0000259" key="9">
    <source>
        <dbReference type="PROSITE" id="PS50850"/>
    </source>
</evidence>
<organism evidence="10 11">
    <name type="scientific">Aliiglaciecola litoralis</name>
    <dbReference type="NCBI Taxonomy" id="582857"/>
    <lineage>
        <taxon>Bacteria</taxon>
        <taxon>Pseudomonadati</taxon>
        <taxon>Pseudomonadota</taxon>
        <taxon>Gammaproteobacteria</taxon>
        <taxon>Alteromonadales</taxon>
        <taxon>Alteromonadaceae</taxon>
        <taxon>Aliiglaciecola</taxon>
    </lineage>
</organism>
<sequence>MALLSQKPQSNLNLLLISLTYLLYFGQLGVLVPYLGVFLDGRGFTSEQIGELFALITVARILGPNLWASMADKSGKGLGILRLGSLLTFGTFCLVFVVDSFWGLTLGFALMMMFWTAILPQLEVLTLNCVDSDATRYSRIRLWGSIGFIILTVIAGKAIDMFSSEAPIYVSAGVLAVLFISTLLINEPQAKPAKDKNTGSIWHKAKTPTFLMFILSAILLQVSFGTYYGFFALYARDLGYSGQATGFFIGLGVAAEIVIFLLAGRLISIFGIKWILVISIFLTALRWLLLGTVAEFLWVIIISQLLHAFSFGMTHAASVKFIHHYFGKAFQSRGQALYISIGFGVGGAIGNYISGQLWLQGAGSQQAFLFSAVIALISMLSLLLVRSKNMSASA</sequence>
<feature type="transmembrane region" description="Helical" evidence="8">
    <location>
        <begin position="108"/>
        <end position="130"/>
    </location>
</feature>
<feature type="domain" description="Major facilitator superfamily (MFS) profile" evidence="9">
    <location>
        <begin position="209"/>
        <end position="394"/>
    </location>
</feature>
<keyword evidence="4" id="KW-0997">Cell inner membrane</keyword>
<comment type="caution">
    <text evidence="10">The sequence shown here is derived from an EMBL/GenBank/DDBJ whole genome shotgun (WGS) entry which is preliminary data.</text>
</comment>
<dbReference type="PANTHER" id="PTHR23522:SF10">
    <property type="entry name" value="3-PHENYLPROPIONIC ACID TRANSPORTER-RELATED"/>
    <property type="match status" value="1"/>
</dbReference>
<feature type="transmembrane region" description="Helical" evidence="8">
    <location>
        <begin position="336"/>
        <end position="355"/>
    </location>
</feature>
<evidence type="ECO:0000256" key="8">
    <source>
        <dbReference type="SAM" id="Phobius"/>
    </source>
</evidence>
<reference evidence="11" key="1">
    <citation type="journal article" date="2019" name="Int. J. Syst. Evol. Microbiol.">
        <title>The Global Catalogue of Microorganisms (GCM) 10K type strain sequencing project: providing services to taxonomists for standard genome sequencing and annotation.</title>
        <authorList>
            <consortium name="The Broad Institute Genomics Platform"/>
            <consortium name="The Broad Institute Genome Sequencing Center for Infectious Disease"/>
            <person name="Wu L."/>
            <person name="Ma J."/>
        </authorList>
    </citation>
    <scope>NUCLEOTIDE SEQUENCE [LARGE SCALE GENOMIC DNA]</scope>
    <source>
        <strain evidence="11">JCM 15896</strain>
    </source>
</reference>
<evidence type="ECO:0000256" key="6">
    <source>
        <dbReference type="ARBA" id="ARBA00022989"/>
    </source>
</evidence>
<feature type="transmembrane region" description="Helical" evidence="8">
    <location>
        <begin position="80"/>
        <end position="102"/>
    </location>
</feature>
<dbReference type="InterPro" id="IPR026032">
    <property type="entry name" value="HcaT-like"/>
</dbReference>
<gene>
    <name evidence="10" type="ORF">GCM10009114_28210</name>
</gene>
<dbReference type="EMBL" id="BAAAFD010000008">
    <property type="protein sequence ID" value="GAA0858468.1"/>
    <property type="molecule type" value="Genomic_DNA"/>
</dbReference>
<evidence type="ECO:0000256" key="2">
    <source>
        <dbReference type="ARBA" id="ARBA00022448"/>
    </source>
</evidence>
<feature type="transmembrane region" description="Helical" evidence="8">
    <location>
        <begin position="270"/>
        <end position="290"/>
    </location>
</feature>
<dbReference type="Gene3D" id="1.20.1250.20">
    <property type="entry name" value="MFS general substrate transporter like domains"/>
    <property type="match status" value="2"/>
</dbReference>
<feature type="transmembrane region" description="Helical" evidence="8">
    <location>
        <begin position="240"/>
        <end position="263"/>
    </location>
</feature>
<dbReference type="PIRSF" id="PIRSF004925">
    <property type="entry name" value="HcaT"/>
    <property type="match status" value="1"/>
</dbReference>
<name>A0ABP3WYS9_9ALTE</name>
<evidence type="ECO:0000256" key="5">
    <source>
        <dbReference type="ARBA" id="ARBA00022692"/>
    </source>
</evidence>
<dbReference type="InterPro" id="IPR036259">
    <property type="entry name" value="MFS_trans_sf"/>
</dbReference>
<dbReference type="PANTHER" id="PTHR23522">
    <property type="entry name" value="BLL5896 PROTEIN"/>
    <property type="match status" value="1"/>
</dbReference>
<evidence type="ECO:0000256" key="4">
    <source>
        <dbReference type="ARBA" id="ARBA00022519"/>
    </source>
</evidence>
<feature type="transmembrane region" description="Helical" evidence="8">
    <location>
        <begin position="12"/>
        <end position="37"/>
    </location>
</feature>
<accession>A0ABP3WYS9</accession>
<evidence type="ECO:0000256" key="3">
    <source>
        <dbReference type="ARBA" id="ARBA00022475"/>
    </source>
</evidence>
<dbReference type="InterPro" id="IPR024989">
    <property type="entry name" value="MFS_assoc_dom"/>
</dbReference>